<dbReference type="InterPro" id="IPR013783">
    <property type="entry name" value="Ig-like_fold"/>
</dbReference>
<dbReference type="PANTHER" id="PTHR11481:SF112">
    <property type="entry name" value="FC RECEPTOR-LIKE PROTEIN 4-RELATED"/>
    <property type="match status" value="1"/>
</dbReference>
<dbReference type="Proteomes" id="UP000694620">
    <property type="component" value="Chromosome 16"/>
</dbReference>
<dbReference type="GO" id="GO:0006955">
    <property type="term" value="P:immune response"/>
    <property type="evidence" value="ECO:0007669"/>
    <property type="project" value="TreeGrafter"/>
</dbReference>
<dbReference type="GO" id="GO:0009897">
    <property type="term" value="C:external side of plasma membrane"/>
    <property type="evidence" value="ECO:0007669"/>
    <property type="project" value="TreeGrafter"/>
</dbReference>
<evidence type="ECO:0000256" key="4">
    <source>
        <dbReference type="SAM" id="Phobius"/>
    </source>
</evidence>
<reference evidence="6" key="3">
    <citation type="submission" date="2025-09" db="UniProtKB">
        <authorList>
            <consortium name="Ensembl"/>
        </authorList>
    </citation>
    <scope>IDENTIFICATION</scope>
</reference>
<keyword evidence="4" id="KW-0812">Transmembrane</keyword>
<evidence type="ECO:0000313" key="6">
    <source>
        <dbReference type="Ensembl" id="ENSECRP00000023100.1"/>
    </source>
</evidence>
<dbReference type="InterPro" id="IPR007110">
    <property type="entry name" value="Ig-like_dom"/>
</dbReference>
<evidence type="ECO:0000256" key="2">
    <source>
        <dbReference type="ARBA" id="ARBA00023157"/>
    </source>
</evidence>
<dbReference type="GO" id="GO:0004888">
    <property type="term" value="F:transmembrane signaling receptor activity"/>
    <property type="evidence" value="ECO:0007669"/>
    <property type="project" value="TreeGrafter"/>
</dbReference>
<dbReference type="GeneTree" id="ENSGT01040000242903"/>
<evidence type="ECO:0000256" key="3">
    <source>
        <dbReference type="SAM" id="MobiDB-lite"/>
    </source>
</evidence>
<protein>
    <submittedName>
        <fullName evidence="6">Low affinity immunoglobulin gamma Fc region receptor II-b-like</fullName>
    </submittedName>
</protein>
<dbReference type="InterPro" id="IPR036179">
    <property type="entry name" value="Ig-like_dom_sf"/>
</dbReference>
<dbReference type="Ensembl" id="ENSECRT00000023601.1">
    <property type="protein sequence ID" value="ENSECRP00000023100.1"/>
    <property type="gene ID" value="ENSECRG00000015643.1"/>
</dbReference>
<feature type="domain" description="Ig-like" evidence="5">
    <location>
        <begin position="25"/>
        <end position="103"/>
    </location>
</feature>
<gene>
    <name evidence="6" type="primary">LOC114666462</name>
</gene>
<sequence length="325" mass="36725">MQAWEIYLIISVIAVTPSTQNEVPPKVTLILQTQREPMYTGDTVTLECIVEEHIDIWIHRWFKNRKPIWRETKENTHIFQSVTQSDSGEYLCDAYRGDTHDISQSSNAVVLNVQERGATLKVISEHTDDQIHEGVEVHLLCMVDGDPADWSYELYKSGDESPHKTQMEKNFTIGPVTLSHKGEYKCRAARGALYSSFSDPFQLHVSASWLRVILIPVCLFLILLLLILLFCVYYRKKGSPCIRSNKSRGRENENHVPATGGESSEVNESSVQKDLLDEAGKNEEVIYSEMVDLPQNSSQGTPLVSPTTLVLYSEVRVPQCSGSTY</sequence>
<dbReference type="Gene3D" id="2.60.40.10">
    <property type="entry name" value="Immunoglobulins"/>
    <property type="match status" value="2"/>
</dbReference>
<name>A0A8C4SWZ2_ERPCA</name>
<dbReference type="InterPro" id="IPR003599">
    <property type="entry name" value="Ig_sub"/>
</dbReference>
<reference evidence="6" key="2">
    <citation type="submission" date="2025-08" db="UniProtKB">
        <authorList>
            <consortium name="Ensembl"/>
        </authorList>
    </citation>
    <scope>IDENTIFICATION</scope>
</reference>
<accession>A0A8C4SWZ2</accession>
<proteinExistence type="predicted"/>
<feature type="region of interest" description="Disordered" evidence="3">
    <location>
        <begin position="244"/>
        <end position="272"/>
    </location>
</feature>
<keyword evidence="4" id="KW-1133">Transmembrane helix</keyword>
<evidence type="ECO:0000259" key="5">
    <source>
        <dbReference type="PROSITE" id="PS50835"/>
    </source>
</evidence>
<keyword evidence="7" id="KW-1185">Reference proteome</keyword>
<keyword evidence="4" id="KW-0472">Membrane</keyword>
<evidence type="ECO:0000313" key="7">
    <source>
        <dbReference type="Proteomes" id="UP000694620"/>
    </source>
</evidence>
<dbReference type="GO" id="GO:0007166">
    <property type="term" value="P:cell surface receptor signaling pathway"/>
    <property type="evidence" value="ECO:0007669"/>
    <property type="project" value="TreeGrafter"/>
</dbReference>
<dbReference type="PANTHER" id="PTHR11481">
    <property type="entry name" value="IMMUNOGLOBULIN FC RECEPTOR"/>
    <property type="match status" value="1"/>
</dbReference>
<dbReference type="SMART" id="SM00408">
    <property type="entry name" value="IGc2"/>
    <property type="match status" value="2"/>
</dbReference>
<dbReference type="InterPro" id="IPR050488">
    <property type="entry name" value="Ig_Fc_receptor"/>
</dbReference>
<dbReference type="AlphaFoldDB" id="A0A8C4SWZ2"/>
<keyword evidence="2" id="KW-1015">Disulfide bond</keyword>
<evidence type="ECO:0000256" key="1">
    <source>
        <dbReference type="ARBA" id="ARBA00022729"/>
    </source>
</evidence>
<keyword evidence="1" id="KW-0732">Signal</keyword>
<dbReference type="Pfam" id="PF13927">
    <property type="entry name" value="Ig_3"/>
    <property type="match status" value="2"/>
</dbReference>
<dbReference type="SMART" id="SM00409">
    <property type="entry name" value="IG"/>
    <property type="match status" value="2"/>
</dbReference>
<dbReference type="PROSITE" id="PS50835">
    <property type="entry name" value="IG_LIKE"/>
    <property type="match status" value="2"/>
</dbReference>
<feature type="domain" description="Ig-like" evidence="5">
    <location>
        <begin position="118"/>
        <end position="206"/>
    </location>
</feature>
<dbReference type="SUPFAM" id="SSF48726">
    <property type="entry name" value="Immunoglobulin"/>
    <property type="match status" value="2"/>
</dbReference>
<reference evidence="6" key="1">
    <citation type="submission" date="2021-06" db="EMBL/GenBank/DDBJ databases">
        <authorList>
            <consortium name="Wellcome Sanger Institute Data Sharing"/>
        </authorList>
    </citation>
    <scope>NUCLEOTIDE SEQUENCE [LARGE SCALE GENOMIC DNA]</scope>
</reference>
<dbReference type="InterPro" id="IPR003598">
    <property type="entry name" value="Ig_sub2"/>
</dbReference>
<organism evidence="6 7">
    <name type="scientific">Erpetoichthys calabaricus</name>
    <name type="common">Rope fish</name>
    <name type="synonym">Calamoichthys calabaricus</name>
    <dbReference type="NCBI Taxonomy" id="27687"/>
    <lineage>
        <taxon>Eukaryota</taxon>
        <taxon>Metazoa</taxon>
        <taxon>Chordata</taxon>
        <taxon>Craniata</taxon>
        <taxon>Vertebrata</taxon>
        <taxon>Euteleostomi</taxon>
        <taxon>Actinopterygii</taxon>
        <taxon>Polypteriformes</taxon>
        <taxon>Polypteridae</taxon>
        <taxon>Erpetoichthys</taxon>
    </lineage>
</organism>
<feature type="transmembrane region" description="Helical" evidence="4">
    <location>
        <begin position="209"/>
        <end position="234"/>
    </location>
</feature>